<organism evidence="1 2">
    <name type="scientific">Salix viminalis</name>
    <name type="common">Common osier</name>
    <name type="synonym">Basket willow</name>
    <dbReference type="NCBI Taxonomy" id="40686"/>
    <lineage>
        <taxon>Eukaryota</taxon>
        <taxon>Viridiplantae</taxon>
        <taxon>Streptophyta</taxon>
        <taxon>Embryophyta</taxon>
        <taxon>Tracheophyta</taxon>
        <taxon>Spermatophyta</taxon>
        <taxon>Magnoliopsida</taxon>
        <taxon>eudicotyledons</taxon>
        <taxon>Gunneridae</taxon>
        <taxon>Pentapetalae</taxon>
        <taxon>rosids</taxon>
        <taxon>fabids</taxon>
        <taxon>Malpighiales</taxon>
        <taxon>Salicaceae</taxon>
        <taxon>Saliceae</taxon>
        <taxon>Salix</taxon>
    </lineage>
</organism>
<evidence type="ECO:0000313" key="2">
    <source>
        <dbReference type="Proteomes" id="UP001151529"/>
    </source>
</evidence>
<proteinExistence type="predicted"/>
<dbReference type="Proteomes" id="UP001151529">
    <property type="component" value="Chromosome 4"/>
</dbReference>
<protein>
    <submittedName>
        <fullName evidence="1">Uncharacterized protein</fullName>
    </submittedName>
</protein>
<dbReference type="EMBL" id="JAPFFL010000008">
    <property type="protein sequence ID" value="KAJ6707398.1"/>
    <property type="molecule type" value="Genomic_DNA"/>
</dbReference>
<keyword evidence="2" id="KW-1185">Reference proteome</keyword>
<evidence type="ECO:0000313" key="1">
    <source>
        <dbReference type="EMBL" id="KAJ6707398.1"/>
    </source>
</evidence>
<reference evidence="1" key="1">
    <citation type="submission" date="2022-11" db="EMBL/GenBank/DDBJ databases">
        <authorList>
            <person name="Hyden B.L."/>
            <person name="Feng K."/>
            <person name="Yates T."/>
            <person name="Jawdy S."/>
            <person name="Smart L.B."/>
            <person name="Muchero W."/>
        </authorList>
    </citation>
    <scope>NUCLEOTIDE SEQUENCE</scope>
    <source>
        <tissue evidence="1">Shoot tip</tissue>
    </source>
</reference>
<name>A0A9Q0QIM1_SALVM</name>
<accession>A0A9Q0QIM1</accession>
<sequence length="71" mass="7818">MFQINTVFNERHLKLGEGGIDRCDALLDGNGRIDDMIQANIMGFSKMAEETAPVHVPLAGSLGLVTRRWSC</sequence>
<gene>
    <name evidence="1" type="ORF">OIU85_027725</name>
</gene>
<dbReference type="AlphaFoldDB" id="A0A9Q0QIM1"/>
<comment type="caution">
    <text evidence="1">The sequence shown here is derived from an EMBL/GenBank/DDBJ whole genome shotgun (WGS) entry which is preliminary data.</text>
</comment>
<reference evidence="1" key="2">
    <citation type="journal article" date="2023" name="Int. J. Mol. Sci.">
        <title>De Novo Assembly and Annotation of 11 Diverse Shrub Willow (Salix) Genomes Reveals Novel Gene Organization in Sex-Linked Regions.</title>
        <authorList>
            <person name="Hyden B."/>
            <person name="Feng K."/>
            <person name="Yates T.B."/>
            <person name="Jawdy S."/>
            <person name="Cereghino C."/>
            <person name="Smart L.B."/>
            <person name="Muchero W."/>
        </authorList>
    </citation>
    <scope>NUCLEOTIDE SEQUENCE [LARGE SCALE GENOMIC DNA]</scope>
    <source>
        <tissue evidence="1">Shoot tip</tissue>
    </source>
</reference>